<dbReference type="Gene3D" id="6.10.250.170">
    <property type="match status" value="1"/>
</dbReference>
<dbReference type="CDD" id="cd06558">
    <property type="entry name" value="crotonase-like"/>
    <property type="match status" value="1"/>
</dbReference>
<evidence type="ECO:0000256" key="13">
    <source>
        <dbReference type="ARBA" id="ARBA00052542"/>
    </source>
</evidence>
<evidence type="ECO:0000313" key="17">
    <source>
        <dbReference type="EMBL" id="CAH1183205.1"/>
    </source>
</evidence>
<evidence type="ECO:0000256" key="8">
    <source>
        <dbReference type="ARBA" id="ARBA00023128"/>
    </source>
</evidence>
<dbReference type="Proteomes" id="UP001153737">
    <property type="component" value="Chromosome 9"/>
</dbReference>
<evidence type="ECO:0000256" key="14">
    <source>
        <dbReference type="ARBA" id="ARBA00056147"/>
    </source>
</evidence>
<keyword evidence="6" id="KW-0007">Acetylation</keyword>
<keyword evidence="4" id="KW-0276">Fatty acid metabolism</keyword>
<dbReference type="Pfam" id="PF00378">
    <property type="entry name" value="ECH_1"/>
    <property type="match status" value="1"/>
</dbReference>
<protein>
    <recommendedName>
        <fullName evidence="15">Enoyl-CoA delta isomerase 1, mitochondrial</fullName>
    </recommendedName>
    <alternativeName>
        <fullName evidence="16">3,2-trans-enoyl-CoA isomerase</fullName>
    </alternativeName>
</protein>
<comment type="catalytic activity">
    <reaction evidence="13">
        <text>(3Z)-octenoyl-CoA = (2E)-octenoyl-CoA</text>
        <dbReference type="Rhea" id="RHEA:46044"/>
        <dbReference type="ChEBI" id="CHEBI:62242"/>
        <dbReference type="ChEBI" id="CHEBI:85640"/>
    </reaction>
    <physiologicalReaction direction="left-to-right" evidence="13">
        <dbReference type="Rhea" id="RHEA:46045"/>
    </physiologicalReaction>
</comment>
<name>A0A9P0GR56_PHACE</name>
<dbReference type="OrthoDB" id="1696280at2759"/>
<reference evidence="17" key="1">
    <citation type="submission" date="2022-01" db="EMBL/GenBank/DDBJ databases">
        <authorList>
            <person name="King R."/>
        </authorList>
    </citation>
    <scope>NUCLEOTIDE SEQUENCE</scope>
</reference>
<dbReference type="SUPFAM" id="SSF52096">
    <property type="entry name" value="ClpP/crotonase"/>
    <property type="match status" value="1"/>
</dbReference>
<keyword evidence="18" id="KW-1185">Reference proteome</keyword>
<comment type="subcellular location">
    <subcellularLocation>
        <location evidence="1">Mitochondrion matrix</location>
    </subcellularLocation>
</comment>
<gene>
    <name evidence="17" type="ORF">PHAECO_LOCUS12958</name>
</gene>
<proteinExistence type="predicted"/>
<evidence type="ECO:0000256" key="3">
    <source>
        <dbReference type="ARBA" id="ARBA00011233"/>
    </source>
</evidence>
<dbReference type="InterPro" id="IPR029045">
    <property type="entry name" value="ClpP/crotonase-like_dom_sf"/>
</dbReference>
<comment type="subunit">
    <text evidence="3">Homotrimer.</text>
</comment>
<evidence type="ECO:0000256" key="5">
    <source>
        <dbReference type="ARBA" id="ARBA00022946"/>
    </source>
</evidence>
<evidence type="ECO:0000256" key="4">
    <source>
        <dbReference type="ARBA" id="ARBA00022832"/>
    </source>
</evidence>
<dbReference type="PANTHER" id="PTHR11941">
    <property type="entry name" value="ENOYL-COA HYDRATASE-RELATED"/>
    <property type="match status" value="1"/>
</dbReference>
<comment type="catalytic activity">
    <reaction evidence="10">
        <text>(3Z)-decenoyl-CoA = (2E)-decenoyl-CoA</text>
        <dbReference type="Rhea" id="RHEA:77195"/>
        <dbReference type="ChEBI" id="CHEBI:61406"/>
        <dbReference type="ChEBI" id="CHEBI:195601"/>
    </reaction>
    <physiologicalReaction direction="left-to-right" evidence="10">
        <dbReference type="Rhea" id="RHEA:77196"/>
    </physiologicalReaction>
</comment>
<evidence type="ECO:0000256" key="2">
    <source>
        <dbReference type="ARBA" id="ARBA00005005"/>
    </source>
</evidence>
<dbReference type="AlphaFoldDB" id="A0A9P0GR56"/>
<evidence type="ECO:0000256" key="12">
    <source>
        <dbReference type="ARBA" id="ARBA00052376"/>
    </source>
</evidence>
<comment type="function">
    <text evidence="14">Key enzyme of fatty acid beta-oxidation. Able to isomerize both 3-cis (3Z) and 3-trans (3E) double bonds into the 2-trans (2E) form in a range of enoyl-CoA species, with a preference for (3Z)-enoyl-CoAs over (3E)-enoyl-CoAs. The catalytic efficiency of this enzyme is not affected by the fatty acyl chain length.</text>
</comment>
<dbReference type="GO" id="GO:0004165">
    <property type="term" value="F:delta(3)-delta(2)-enoyl-CoA isomerase activity"/>
    <property type="evidence" value="ECO:0007669"/>
    <property type="project" value="UniProtKB-EC"/>
</dbReference>
<evidence type="ECO:0000256" key="11">
    <source>
        <dbReference type="ARBA" id="ARBA00051293"/>
    </source>
</evidence>
<evidence type="ECO:0000256" key="9">
    <source>
        <dbReference type="ARBA" id="ARBA00023235"/>
    </source>
</evidence>
<evidence type="ECO:0000256" key="15">
    <source>
        <dbReference type="ARBA" id="ARBA00068317"/>
    </source>
</evidence>
<dbReference type="EMBL" id="OU896715">
    <property type="protein sequence ID" value="CAH1183205.1"/>
    <property type="molecule type" value="Genomic_DNA"/>
</dbReference>
<accession>A0A9P0GR56</accession>
<keyword evidence="8" id="KW-0496">Mitochondrion</keyword>
<evidence type="ECO:0000256" key="10">
    <source>
        <dbReference type="ARBA" id="ARBA00050938"/>
    </source>
</evidence>
<organism evidence="17 18">
    <name type="scientific">Phaedon cochleariae</name>
    <name type="common">Mustard beetle</name>
    <dbReference type="NCBI Taxonomy" id="80249"/>
    <lineage>
        <taxon>Eukaryota</taxon>
        <taxon>Metazoa</taxon>
        <taxon>Ecdysozoa</taxon>
        <taxon>Arthropoda</taxon>
        <taxon>Hexapoda</taxon>
        <taxon>Insecta</taxon>
        <taxon>Pterygota</taxon>
        <taxon>Neoptera</taxon>
        <taxon>Endopterygota</taxon>
        <taxon>Coleoptera</taxon>
        <taxon>Polyphaga</taxon>
        <taxon>Cucujiformia</taxon>
        <taxon>Chrysomeloidea</taxon>
        <taxon>Chrysomelidae</taxon>
        <taxon>Chrysomelinae</taxon>
        <taxon>Chrysomelini</taxon>
        <taxon>Phaedon</taxon>
    </lineage>
</organism>
<evidence type="ECO:0000256" key="6">
    <source>
        <dbReference type="ARBA" id="ARBA00022990"/>
    </source>
</evidence>
<evidence type="ECO:0000313" key="18">
    <source>
        <dbReference type="Proteomes" id="UP001153737"/>
    </source>
</evidence>
<evidence type="ECO:0000256" key="1">
    <source>
        <dbReference type="ARBA" id="ARBA00004305"/>
    </source>
</evidence>
<dbReference type="GO" id="GO:0006635">
    <property type="term" value="P:fatty acid beta-oxidation"/>
    <property type="evidence" value="ECO:0007669"/>
    <property type="project" value="TreeGrafter"/>
</dbReference>
<dbReference type="GO" id="GO:0005759">
    <property type="term" value="C:mitochondrial matrix"/>
    <property type="evidence" value="ECO:0007669"/>
    <property type="project" value="UniProtKB-SubCell"/>
</dbReference>
<keyword evidence="7" id="KW-0443">Lipid metabolism</keyword>
<comment type="pathway">
    <text evidence="2">Lipid metabolism; fatty acid beta-oxidation.</text>
</comment>
<keyword evidence="9" id="KW-0413">Isomerase</keyword>
<keyword evidence="5" id="KW-0809">Transit peptide</keyword>
<reference evidence="17" key="2">
    <citation type="submission" date="2022-10" db="EMBL/GenBank/DDBJ databases">
        <authorList>
            <consortium name="ENA_rothamsted_submissions"/>
            <consortium name="culmorum"/>
            <person name="King R."/>
        </authorList>
    </citation>
    <scope>NUCLEOTIDE SEQUENCE</scope>
</reference>
<evidence type="ECO:0000256" key="16">
    <source>
        <dbReference type="ARBA" id="ARBA00083575"/>
    </source>
</evidence>
<comment type="catalytic activity">
    <reaction evidence="12">
        <text>(3Z)-dodecenoyl-CoA = (2E)-dodecenoyl-CoA</text>
        <dbReference type="Rhea" id="RHEA:23716"/>
        <dbReference type="ChEBI" id="CHEBI:57330"/>
        <dbReference type="ChEBI" id="CHEBI:58543"/>
        <dbReference type="EC" id="5.3.3.8"/>
    </reaction>
    <physiologicalReaction direction="left-to-right" evidence="12">
        <dbReference type="Rhea" id="RHEA:23717"/>
    </physiologicalReaction>
</comment>
<dbReference type="PANTHER" id="PTHR11941:SF45">
    <property type="entry name" value="ENOYL-COA DELTA ISOMERASE 1, MITOCHONDRIAL"/>
    <property type="match status" value="1"/>
</dbReference>
<dbReference type="FunFam" id="3.90.226.10:FF:000034">
    <property type="entry name" value="Enoyl-CoA delta isomerase 1"/>
    <property type="match status" value="1"/>
</dbReference>
<sequence length="280" mass="31029">MAFRTKNLFEKTTKLVRSYSSDKIYTHMSLTLNEQTGIATLELAKPPVNSMSFGFLSQLAAAVQQSEADKYKGLIITSRSSGVFSAGLDLKELHHPDSDRILNYLRRLQDVWFQLYDCSTPTAAVINGHSIAGGCLLALSCEYRVMVNSFKIGMNEALVGVPVSPMFIACMQSVIGQWEAEKALLVGRLFTSEEALGVGLVDEVVGGKSEGVCKAEGYLAGFREVSARARGLSKRYLRQEVVRDLVRRREEDVKKLVEIISSRGVQDSLGEHLERMKNKK</sequence>
<dbReference type="InterPro" id="IPR001753">
    <property type="entry name" value="Enoyl-CoA_hydra/iso"/>
</dbReference>
<comment type="catalytic activity">
    <reaction evidence="11">
        <text>(2E)-tetradecenoyl-CoA = (3Z)-tetradecenoyl-CoA</text>
        <dbReference type="Rhea" id="RHEA:29847"/>
        <dbReference type="ChEBI" id="CHEBI:61405"/>
        <dbReference type="ChEBI" id="CHEBI:61968"/>
    </reaction>
    <physiologicalReaction direction="right-to-left" evidence="11">
        <dbReference type="Rhea" id="RHEA:29849"/>
    </physiologicalReaction>
</comment>
<evidence type="ECO:0000256" key="7">
    <source>
        <dbReference type="ARBA" id="ARBA00023098"/>
    </source>
</evidence>
<dbReference type="Gene3D" id="3.90.226.10">
    <property type="entry name" value="2-enoyl-CoA Hydratase, Chain A, domain 1"/>
    <property type="match status" value="1"/>
</dbReference>